<dbReference type="EMBL" id="JAAWVN010010737">
    <property type="protein sequence ID" value="MBN3291069.1"/>
    <property type="molecule type" value="Genomic_DNA"/>
</dbReference>
<evidence type="ECO:0000256" key="1">
    <source>
        <dbReference type="ARBA" id="ARBA00004479"/>
    </source>
</evidence>
<feature type="compositionally biased region" description="Low complexity" evidence="10">
    <location>
        <begin position="735"/>
        <end position="748"/>
    </location>
</feature>
<dbReference type="InterPro" id="IPR013783">
    <property type="entry name" value="Ig-like_fold"/>
</dbReference>
<evidence type="ECO:0000259" key="12">
    <source>
        <dbReference type="PROSITE" id="PS50853"/>
    </source>
</evidence>
<keyword evidence="5" id="KW-0677">Repeat</keyword>
<feature type="transmembrane region" description="Helical" evidence="11">
    <location>
        <begin position="605"/>
        <end position="625"/>
    </location>
</feature>
<evidence type="ECO:0000256" key="2">
    <source>
        <dbReference type="ARBA" id="ARBA00008921"/>
    </source>
</evidence>
<dbReference type="PANTHER" id="PTHR48423">
    <property type="entry name" value="INTERLEUKIN-27 RECEPTOR SUBUNIT ALPHA"/>
    <property type="match status" value="1"/>
</dbReference>
<dbReference type="InterPro" id="IPR036116">
    <property type="entry name" value="FN3_sf"/>
</dbReference>
<feature type="compositionally biased region" description="Basic residues" evidence="10">
    <location>
        <begin position="806"/>
        <end position="815"/>
    </location>
</feature>
<comment type="subcellular location">
    <subcellularLocation>
        <location evidence="1">Membrane</location>
        <topology evidence="1">Single-pass type I membrane protein</topology>
    </subcellularLocation>
</comment>
<comment type="caution">
    <text evidence="13">The sequence shown here is derived from an EMBL/GenBank/DDBJ whole genome shotgun (WGS) entry which is preliminary data.</text>
</comment>
<evidence type="ECO:0000256" key="6">
    <source>
        <dbReference type="ARBA" id="ARBA00022989"/>
    </source>
</evidence>
<dbReference type="InterPro" id="IPR003961">
    <property type="entry name" value="FN3_dom"/>
</dbReference>
<dbReference type="Pfam" id="PF06328">
    <property type="entry name" value="Lep_receptor_Ig"/>
    <property type="match status" value="1"/>
</dbReference>
<feature type="compositionally biased region" description="Polar residues" evidence="10">
    <location>
        <begin position="849"/>
        <end position="865"/>
    </location>
</feature>
<evidence type="ECO:0000256" key="5">
    <source>
        <dbReference type="ARBA" id="ARBA00022737"/>
    </source>
</evidence>
<dbReference type="SUPFAM" id="SSF49265">
    <property type="entry name" value="Fibronectin type III"/>
    <property type="match status" value="5"/>
</dbReference>
<evidence type="ECO:0000256" key="10">
    <source>
        <dbReference type="SAM" id="MobiDB-lite"/>
    </source>
</evidence>
<proteinExistence type="inferred from homology"/>
<dbReference type="CDD" id="cd00063">
    <property type="entry name" value="FN3"/>
    <property type="match status" value="2"/>
</dbReference>
<name>A0ABS2YWA9_POLSE</name>
<dbReference type="Gene3D" id="2.60.40.10">
    <property type="entry name" value="Immunoglobulins"/>
    <property type="match status" value="6"/>
</dbReference>
<evidence type="ECO:0000256" key="9">
    <source>
        <dbReference type="ARBA" id="ARBA00023180"/>
    </source>
</evidence>
<feature type="non-terminal residue" evidence="13">
    <location>
        <position position="889"/>
    </location>
</feature>
<evidence type="ECO:0000256" key="11">
    <source>
        <dbReference type="SAM" id="Phobius"/>
    </source>
</evidence>
<dbReference type="Proteomes" id="UP001166052">
    <property type="component" value="Unassembled WGS sequence"/>
</dbReference>
<feature type="non-terminal residue" evidence="13">
    <location>
        <position position="1"/>
    </location>
</feature>
<dbReference type="InterPro" id="IPR010457">
    <property type="entry name" value="IgC2-like_lig-bd"/>
</dbReference>
<accession>A0ABS2YWA9</accession>
<comment type="similarity">
    <text evidence="2">Belongs to the type I cytokine receptor family. Type 2 subfamily.</text>
</comment>
<sequence>GLGHSCGIITPNSPTVELNTEFTATCILFDHCKLQFKTSFAKDIYWKFKQYRVPREQYKRINDSAVSVTVNYTSELENPLTCNVLLYSQLEQNIYGVFIKSGFSPEKPSNLTCILYQDKMELSDSISCSWTSGRLTLMPTNYTLKAQTSFQAFQNQTNSNSCELKMVTVPIFTNMKFWVEAKNELGTAVSDVVVSDPLHLVKPSPPVIKKFIAENDFPNYLMIQWEHPLPSYIMLFKYNIRYRPEDTDVWTEIPENDTSSYIQTFSLQDLFPDTKYGVSVRCMNSEGKGYWSDWSKEAFQITPEAKPSKKLDIWRVIGPADTSGKRIIEAVWKALPHFSANGVIKVYNVQVESLKTKDFFSYNVTNTTERLHLSEKEPYRITIVAYNSKGKSPDARIVIPESNNNTESSPVESIVPYSLDGQMHVKWKANTARVTYFVVDWCVVSEKGCSLVSWQYENKSSLQTILKGDFKPGIRYRISVCPVYKEISKPCFSEEQYFQENCPKVGPSIIKSKREKNSVELEWELISVDKLNGFIKNYTVFYKAAEENEKSITVGPHDRKVTLNSLSSNTMYIIHVMASTYAGGTNGSQFTFTTLKYAPGEIEAIVVPVCLCFIFIVVIGMLFCFNKREMIKKHVWPQVPDPWNSTIANWLPNSPSESNVSPKEPVCPEGSITNFSVIEIGLCDSKSFTDEYNKDSLKKGKYTSDEHSSGIGGSSCMSSPRQSVSDSDEGDSAQTTSSTVQYSTVVPSNYRGQGHLPSSTVFSRSESTQPLLDSEERPEEQHSYGNINTENGEHLPQSIDQDTRKQKGSYFKRPKPINEDSLLKLHQIEIAGQSSDSFKFCSTEDGGLPSSNDSDILHVDSSTSPGMHMDLESSEKMSYMPQLSGYRPQ</sequence>
<feature type="compositionally biased region" description="Basic and acidic residues" evidence="10">
    <location>
        <begin position="697"/>
        <end position="708"/>
    </location>
</feature>
<evidence type="ECO:0000256" key="7">
    <source>
        <dbReference type="ARBA" id="ARBA00023136"/>
    </source>
</evidence>
<dbReference type="Pfam" id="PF00041">
    <property type="entry name" value="fn3"/>
    <property type="match status" value="2"/>
</dbReference>
<dbReference type="SMART" id="SM00060">
    <property type="entry name" value="FN3"/>
    <property type="match status" value="3"/>
</dbReference>
<keyword evidence="3 11" id="KW-0812">Transmembrane</keyword>
<gene>
    <name evidence="13" type="primary">Il6st_0</name>
    <name evidence="13" type="ORF">GTO92_0009139</name>
</gene>
<keyword evidence="7 11" id="KW-0472">Membrane</keyword>
<keyword evidence="6 11" id="KW-1133">Transmembrane helix</keyword>
<evidence type="ECO:0000256" key="3">
    <source>
        <dbReference type="ARBA" id="ARBA00022692"/>
    </source>
</evidence>
<keyword evidence="4" id="KW-0732">Signal</keyword>
<keyword evidence="9" id="KW-0325">Glycoprotein</keyword>
<feature type="region of interest" description="Disordered" evidence="10">
    <location>
        <begin position="843"/>
        <end position="889"/>
    </location>
</feature>
<keyword evidence="8" id="KW-0675">Receptor</keyword>
<dbReference type="PANTHER" id="PTHR48423:SF1">
    <property type="entry name" value="INTERLEUKIN-27 RECEPTOR SUBUNIT ALPHA"/>
    <property type="match status" value="1"/>
</dbReference>
<keyword evidence="14" id="KW-1185">Reference proteome</keyword>
<dbReference type="PROSITE" id="PS50853">
    <property type="entry name" value="FN3"/>
    <property type="match status" value="2"/>
</dbReference>
<evidence type="ECO:0000256" key="8">
    <source>
        <dbReference type="ARBA" id="ARBA00023170"/>
    </source>
</evidence>
<organism evidence="13 14">
    <name type="scientific">Polypterus senegalus</name>
    <name type="common">Senegal bichir</name>
    <dbReference type="NCBI Taxonomy" id="55291"/>
    <lineage>
        <taxon>Eukaryota</taxon>
        <taxon>Metazoa</taxon>
        <taxon>Chordata</taxon>
        <taxon>Craniata</taxon>
        <taxon>Vertebrata</taxon>
        <taxon>Euteleostomi</taxon>
        <taxon>Actinopterygii</taxon>
        <taxon>Polypteriformes</taxon>
        <taxon>Polypteridae</taxon>
        <taxon>Polypterus</taxon>
    </lineage>
</organism>
<dbReference type="InterPro" id="IPR052672">
    <property type="entry name" value="Type1_Cytokine_Rcpt_Type2"/>
</dbReference>
<evidence type="ECO:0000256" key="4">
    <source>
        <dbReference type="ARBA" id="ARBA00022729"/>
    </source>
</evidence>
<reference evidence="13" key="1">
    <citation type="journal article" date="2021" name="Cell">
        <title>Tracing the genetic footprints of vertebrate landing in non-teleost ray-finned fishes.</title>
        <authorList>
            <person name="Bi X."/>
            <person name="Wang K."/>
            <person name="Yang L."/>
            <person name="Pan H."/>
            <person name="Jiang H."/>
            <person name="Wei Q."/>
            <person name="Fang M."/>
            <person name="Yu H."/>
            <person name="Zhu C."/>
            <person name="Cai Y."/>
            <person name="He Y."/>
            <person name="Gan X."/>
            <person name="Zeng H."/>
            <person name="Yu D."/>
            <person name="Zhu Y."/>
            <person name="Jiang H."/>
            <person name="Qiu Q."/>
            <person name="Yang H."/>
            <person name="Zhang Y.E."/>
            <person name="Wang W."/>
            <person name="Zhu M."/>
            <person name="He S."/>
            <person name="Zhang G."/>
        </authorList>
    </citation>
    <scope>NUCLEOTIDE SEQUENCE</scope>
    <source>
        <strain evidence="13">Bchr_001</strain>
    </source>
</reference>
<evidence type="ECO:0000313" key="14">
    <source>
        <dbReference type="Proteomes" id="UP001166052"/>
    </source>
</evidence>
<feature type="compositionally biased region" description="Polar residues" evidence="10">
    <location>
        <begin position="756"/>
        <end position="771"/>
    </location>
</feature>
<evidence type="ECO:0000313" key="13">
    <source>
        <dbReference type="EMBL" id="MBN3291069.1"/>
    </source>
</evidence>
<feature type="region of interest" description="Disordered" evidence="10">
    <location>
        <begin position="697"/>
        <end position="815"/>
    </location>
</feature>
<protein>
    <submittedName>
        <fullName evidence="13">IL6RB protein</fullName>
    </submittedName>
</protein>
<feature type="domain" description="Fibronectin type-III" evidence="12">
    <location>
        <begin position="202"/>
        <end position="305"/>
    </location>
</feature>
<feature type="domain" description="Fibronectin type-III" evidence="12">
    <location>
        <begin position="503"/>
        <end position="597"/>
    </location>
</feature>